<comment type="caution">
    <text evidence="2">The sequence shown here is derived from an EMBL/GenBank/DDBJ whole genome shotgun (WGS) entry which is preliminary data.</text>
</comment>
<feature type="compositionally biased region" description="Pro residues" evidence="1">
    <location>
        <begin position="102"/>
        <end position="115"/>
    </location>
</feature>
<keyword evidence="3" id="KW-1185">Reference proteome</keyword>
<evidence type="ECO:0000313" key="3">
    <source>
        <dbReference type="Proteomes" id="UP001596142"/>
    </source>
</evidence>
<gene>
    <name evidence="2" type="ORF">ACFPU1_06765</name>
</gene>
<evidence type="ECO:0000256" key="1">
    <source>
        <dbReference type="SAM" id="MobiDB-lite"/>
    </source>
</evidence>
<organism evidence="2 3">
    <name type="scientific">Thalassorhabdus alkalitolerans</name>
    <dbReference type="NCBI Taxonomy" id="2282697"/>
    <lineage>
        <taxon>Bacteria</taxon>
        <taxon>Bacillati</taxon>
        <taxon>Bacillota</taxon>
        <taxon>Bacilli</taxon>
        <taxon>Bacillales</taxon>
        <taxon>Bacillaceae</taxon>
        <taxon>Thalassorhabdus</taxon>
    </lineage>
</organism>
<protein>
    <submittedName>
        <fullName evidence="2">Uncharacterized protein</fullName>
    </submittedName>
</protein>
<dbReference type="Proteomes" id="UP001596142">
    <property type="component" value="Unassembled WGS sequence"/>
</dbReference>
<proteinExistence type="predicted"/>
<name>A0ABW0YP12_9BACI</name>
<dbReference type="RefSeq" id="WP_385939632.1">
    <property type="nucleotide sequence ID" value="NZ_JBHSOZ010000003.1"/>
</dbReference>
<feature type="compositionally biased region" description="Basic residues" evidence="1">
    <location>
        <begin position="91"/>
        <end position="101"/>
    </location>
</feature>
<sequence length="131" mass="15129">MWFEDYQDVRQQPTVQMIPPQVISRYVNQWITTSIPGYGEVVAYVLEYNPRTGMVSLFMYREGRVTPQYIQVHYSDLIGIAPYYGPIPPRPRPRPRPRPPRPRPPWGTTPGPGAPGQPGTGLFPWLWGQFF</sequence>
<dbReference type="EMBL" id="JBHSOZ010000003">
    <property type="protein sequence ID" value="MFC5712477.1"/>
    <property type="molecule type" value="Genomic_DNA"/>
</dbReference>
<evidence type="ECO:0000313" key="2">
    <source>
        <dbReference type="EMBL" id="MFC5712477.1"/>
    </source>
</evidence>
<accession>A0ABW0YP12</accession>
<feature type="region of interest" description="Disordered" evidence="1">
    <location>
        <begin position="85"/>
        <end position="121"/>
    </location>
</feature>
<reference evidence="3" key="1">
    <citation type="journal article" date="2019" name="Int. J. Syst. Evol. Microbiol.">
        <title>The Global Catalogue of Microorganisms (GCM) 10K type strain sequencing project: providing services to taxonomists for standard genome sequencing and annotation.</title>
        <authorList>
            <consortium name="The Broad Institute Genomics Platform"/>
            <consortium name="The Broad Institute Genome Sequencing Center for Infectious Disease"/>
            <person name="Wu L."/>
            <person name="Ma J."/>
        </authorList>
    </citation>
    <scope>NUCLEOTIDE SEQUENCE [LARGE SCALE GENOMIC DNA]</scope>
    <source>
        <strain evidence="3">CECT 7184</strain>
    </source>
</reference>